<dbReference type="Proteomes" id="UP000785783">
    <property type="component" value="Unassembled WGS sequence"/>
</dbReference>
<evidence type="ECO:0000259" key="1">
    <source>
        <dbReference type="Pfam" id="PF01551"/>
    </source>
</evidence>
<dbReference type="InterPro" id="IPR011055">
    <property type="entry name" value="Dup_hybrid_motif"/>
</dbReference>
<accession>A0A937HI80</accession>
<dbReference type="InterPro" id="IPR016047">
    <property type="entry name" value="M23ase_b-sheet_dom"/>
</dbReference>
<reference evidence="2" key="1">
    <citation type="submission" date="2020-10" db="EMBL/GenBank/DDBJ databases">
        <title>Microbiome of the Black Sea water column analyzed by genome centric metagenomics.</title>
        <authorList>
            <person name="Cabello-Yeves P.J."/>
            <person name="Callieri C."/>
            <person name="Picazo A."/>
            <person name="Mehrshad M."/>
            <person name="Haro-Moreno J.M."/>
            <person name="Roda-Garcia J."/>
            <person name="Dzembekova N."/>
            <person name="Slabakova V."/>
            <person name="Slabakova N."/>
            <person name="Moncheva S."/>
            <person name="Rodriguez-Valera F."/>
        </authorList>
    </citation>
    <scope>NUCLEOTIDE SEQUENCE</scope>
    <source>
        <strain evidence="2">BS307-5m-G5</strain>
    </source>
</reference>
<gene>
    <name evidence="2" type="ORF">ISQ19_05510</name>
</gene>
<dbReference type="PANTHER" id="PTHR21666:SF285">
    <property type="entry name" value="M23 FAMILY METALLOPEPTIDASE"/>
    <property type="match status" value="1"/>
</dbReference>
<protein>
    <submittedName>
        <fullName evidence="2">M23 family metallopeptidase</fullName>
    </submittedName>
</protein>
<feature type="non-terminal residue" evidence="2">
    <location>
        <position position="1"/>
    </location>
</feature>
<dbReference type="InterPro" id="IPR050570">
    <property type="entry name" value="Cell_wall_metabolism_enzyme"/>
</dbReference>
<name>A0A937HI80_9PROT</name>
<evidence type="ECO:0000313" key="3">
    <source>
        <dbReference type="Proteomes" id="UP000785783"/>
    </source>
</evidence>
<dbReference type="PANTHER" id="PTHR21666">
    <property type="entry name" value="PEPTIDASE-RELATED"/>
    <property type="match status" value="1"/>
</dbReference>
<dbReference type="AlphaFoldDB" id="A0A937HI80"/>
<comment type="caution">
    <text evidence="2">The sequence shown here is derived from an EMBL/GenBank/DDBJ whole genome shotgun (WGS) entry which is preliminary data.</text>
</comment>
<dbReference type="SUPFAM" id="SSF51261">
    <property type="entry name" value="Duplicated hybrid motif"/>
    <property type="match status" value="1"/>
</dbReference>
<dbReference type="Pfam" id="PF01551">
    <property type="entry name" value="Peptidase_M23"/>
    <property type="match status" value="1"/>
</dbReference>
<dbReference type="EMBL" id="JADHOK010000075">
    <property type="protein sequence ID" value="MBL6762137.1"/>
    <property type="molecule type" value="Genomic_DNA"/>
</dbReference>
<evidence type="ECO:0000313" key="2">
    <source>
        <dbReference type="EMBL" id="MBL6762137.1"/>
    </source>
</evidence>
<organism evidence="2 3">
    <name type="scientific">PS1 clade bacterium</name>
    <dbReference type="NCBI Taxonomy" id="2175152"/>
    <lineage>
        <taxon>Bacteria</taxon>
        <taxon>Pseudomonadati</taxon>
        <taxon>Pseudomonadota</taxon>
        <taxon>Alphaproteobacteria</taxon>
        <taxon>PS1 clade</taxon>
    </lineage>
</organism>
<sequence>HLDSLKVEVGQKVQRGDVIATVGSTGRSTGPHLDWRMFWRGARLDPALLAAGQPNK</sequence>
<dbReference type="GO" id="GO:0004222">
    <property type="term" value="F:metalloendopeptidase activity"/>
    <property type="evidence" value="ECO:0007669"/>
    <property type="project" value="TreeGrafter"/>
</dbReference>
<dbReference type="Gene3D" id="2.70.70.10">
    <property type="entry name" value="Glucose Permease (Domain IIA)"/>
    <property type="match status" value="1"/>
</dbReference>
<dbReference type="CDD" id="cd12797">
    <property type="entry name" value="M23_peptidase"/>
    <property type="match status" value="1"/>
</dbReference>
<feature type="domain" description="M23ase beta-sheet core" evidence="1">
    <location>
        <begin position="1"/>
        <end position="46"/>
    </location>
</feature>
<proteinExistence type="predicted"/>